<reference evidence="3 4" key="1">
    <citation type="submission" date="2019-06" db="EMBL/GenBank/DDBJ databases">
        <title>A chromosome-scale genome assembly of the striped catfish, Pangasianodon hypophthalmus.</title>
        <authorList>
            <person name="Wen M."/>
            <person name="Zahm M."/>
            <person name="Roques C."/>
            <person name="Cabau C."/>
            <person name="Klopp C."/>
            <person name="Donnadieu C."/>
            <person name="Jouanno E."/>
            <person name="Avarre J.-C."/>
            <person name="Campet M."/>
            <person name="Ha T.T.T."/>
            <person name="Dugue R."/>
            <person name="Lampietro C."/>
            <person name="Louis A."/>
            <person name="Herpin A."/>
            <person name="Echchiki A."/>
            <person name="Berthelot C."/>
            <person name="Parey E."/>
            <person name="Roest-Crollius H."/>
            <person name="Braasch I."/>
            <person name="Postlethwait J."/>
            <person name="Bobe J."/>
            <person name="Montfort J."/>
            <person name="Bouchez O."/>
            <person name="Begum T."/>
            <person name="Schartl M."/>
            <person name="Guiguen Y."/>
        </authorList>
    </citation>
    <scope>NUCLEOTIDE SEQUENCE [LARGE SCALE GENOMIC DNA]</scope>
    <source>
        <strain evidence="3 4">Indonesia</strain>
        <tissue evidence="3">Blood</tissue>
    </source>
</reference>
<evidence type="ECO:0000313" key="4">
    <source>
        <dbReference type="Proteomes" id="UP000327468"/>
    </source>
</evidence>
<feature type="region of interest" description="Disordered" evidence="1">
    <location>
        <begin position="13"/>
        <end position="46"/>
    </location>
</feature>
<dbReference type="InterPro" id="IPR026180">
    <property type="entry name" value="NSL1"/>
</dbReference>
<feature type="domain" description="PEHE" evidence="2">
    <location>
        <begin position="767"/>
        <end position="903"/>
    </location>
</feature>
<dbReference type="PANTHER" id="PTHR22443">
    <property type="entry name" value="NON-SPECIFIC LETHAL 1, ISOFORM M"/>
    <property type="match status" value="1"/>
</dbReference>
<keyword evidence="4" id="KW-1185">Reference proteome</keyword>
<dbReference type="EMBL" id="VFJC01000024">
    <property type="protein sequence ID" value="KAB5531136.1"/>
    <property type="molecule type" value="Genomic_DNA"/>
</dbReference>
<dbReference type="GO" id="GO:0035035">
    <property type="term" value="F:histone acetyltransferase binding"/>
    <property type="evidence" value="ECO:0007669"/>
    <property type="project" value="TreeGrafter"/>
</dbReference>
<feature type="compositionally biased region" description="Basic and acidic residues" evidence="1">
    <location>
        <begin position="103"/>
        <end position="116"/>
    </location>
</feature>
<feature type="region of interest" description="Disordered" evidence="1">
    <location>
        <begin position="923"/>
        <end position="1013"/>
    </location>
</feature>
<feature type="compositionally biased region" description="Low complexity" evidence="1">
    <location>
        <begin position="298"/>
        <end position="308"/>
    </location>
</feature>
<feature type="region of interest" description="Disordered" evidence="1">
    <location>
        <begin position="846"/>
        <end position="881"/>
    </location>
</feature>
<dbReference type="Pfam" id="PF15275">
    <property type="entry name" value="PEHE"/>
    <property type="match status" value="1"/>
</dbReference>
<dbReference type="AlphaFoldDB" id="A0A5N5KLK9"/>
<dbReference type="PANTHER" id="PTHR22443:SF14">
    <property type="entry name" value="KAT8 REGULATORY NSL COMPLEX SUBUNIT 1"/>
    <property type="match status" value="1"/>
</dbReference>
<name>A0A5N5KLK9_PANHP</name>
<evidence type="ECO:0000259" key="2">
    <source>
        <dbReference type="PROSITE" id="PS52052"/>
    </source>
</evidence>
<gene>
    <name evidence="3" type="ORF">PHYPO_G00137420</name>
</gene>
<dbReference type="SMART" id="SM01300">
    <property type="entry name" value="PEHE"/>
    <property type="match status" value="1"/>
</dbReference>
<feature type="region of interest" description="Disordered" evidence="1">
    <location>
        <begin position="278"/>
        <end position="315"/>
    </location>
</feature>
<feature type="region of interest" description="Disordered" evidence="1">
    <location>
        <begin position="59"/>
        <end position="81"/>
    </location>
</feature>
<organism evidence="3 4">
    <name type="scientific">Pangasianodon hypophthalmus</name>
    <name type="common">Striped catfish</name>
    <name type="synonym">Helicophagus hypophthalmus</name>
    <dbReference type="NCBI Taxonomy" id="310915"/>
    <lineage>
        <taxon>Eukaryota</taxon>
        <taxon>Metazoa</taxon>
        <taxon>Chordata</taxon>
        <taxon>Craniata</taxon>
        <taxon>Vertebrata</taxon>
        <taxon>Euteleostomi</taxon>
        <taxon>Actinopterygii</taxon>
        <taxon>Neopterygii</taxon>
        <taxon>Teleostei</taxon>
        <taxon>Ostariophysi</taxon>
        <taxon>Siluriformes</taxon>
        <taxon>Pangasiidae</taxon>
        <taxon>Pangasianodon</taxon>
    </lineage>
</organism>
<feature type="region of interest" description="Disordered" evidence="1">
    <location>
        <begin position="410"/>
        <end position="450"/>
    </location>
</feature>
<feature type="region of interest" description="Disordered" evidence="1">
    <location>
        <begin position="93"/>
        <end position="116"/>
    </location>
</feature>
<dbReference type="InterPro" id="IPR029332">
    <property type="entry name" value="PEHE_dom"/>
</dbReference>
<feature type="compositionally biased region" description="Low complexity" evidence="1">
    <location>
        <begin position="849"/>
        <end position="862"/>
    </location>
</feature>
<feature type="compositionally biased region" description="Polar residues" evidence="1">
    <location>
        <begin position="934"/>
        <end position="945"/>
    </location>
</feature>
<dbReference type="PROSITE" id="PS52052">
    <property type="entry name" value="PEHE"/>
    <property type="match status" value="1"/>
</dbReference>
<proteinExistence type="predicted"/>
<feature type="compositionally biased region" description="Gly residues" evidence="1">
    <location>
        <begin position="26"/>
        <end position="46"/>
    </location>
</feature>
<feature type="compositionally biased region" description="Polar residues" evidence="1">
    <location>
        <begin position="863"/>
        <end position="879"/>
    </location>
</feature>
<feature type="region of interest" description="Disordered" evidence="1">
    <location>
        <begin position="179"/>
        <end position="225"/>
    </location>
</feature>
<accession>A0A5N5KLK9</accession>
<feature type="region of interest" description="Disordered" evidence="1">
    <location>
        <begin position="717"/>
        <end position="736"/>
    </location>
</feature>
<protein>
    <recommendedName>
        <fullName evidence="2">PEHE domain-containing protein</fullName>
    </recommendedName>
</protein>
<feature type="compositionally biased region" description="Low complexity" evidence="1">
    <location>
        <begin position="538"/>
        <end position="551"/>
    </location>
</feature>
<feature type="compositionally biased region" description="Basic and acidic residues" evidence="1">
    <location>
        <begin position="206"/>
        <end position="220"/>
    </location>
</feature>
<feature type="region of interest" description="Disordered" evidence="1">
    <location>
        <begin position="530"/>
        <end position="553"/>
    </location>
</feature>
<feature type="compositionally biased region" description="Acidic residues" evidence="1">
    <location>
        <begin position="428"/>
        <end position="437"/>
    </location>
</feature>
<sequence>MYYYCNRTTMSASAAWPGAEGPQSCSGGGGGGGGGGGELVNGNGGGEITEARAISEWESATCDPADATRSASTGSTVTREREDGAARGLSRCCRRSTAPGGGEDPRGINTDGEHGGVRCPRCMGEARTAAAAGRGECETGAREFRNSEAAVSKRRGCSYSGASKRACFSGTNTAEEAALHCGSSDPDSGTGSGSGGEAPVQTGSRQSREEAFKQRRRGDFSKGAVGAGSLSLVKGAGGVINGERRGCRTAKARVRLCRVRSFLASAEGVSANGVPVAQLSDHGHCKPRPQQKPQSSVASSSPGARADGAGAGAGTGRPAVNGGLCAGVAGEAAGSWLRQVEAAQVEAKKRQVQLGERTDMLWRRLHAVQVKQVERHVTQQLGDLRRAAAAPNSAELSRLARSCTEALRAAGGALDSEHTASSSGGGSDSEEEEEEEEEKGRGGRQVSPSRVKSVCMSREWRWMRERAWLGSRWVWLQAQVSELEYGIRALTELYTQLRQGKVSQLRAVHSVPETPLRAPRFSPATHDCRFRKRQAEDSTPSSQTPHSPTSSAARVRPLLRQCRHRLIRLDGCPALGSKAVTLPCCCEPPAVCVLCGPPHPPAEEKSTWMCQKGLDQCIHPVLSMPSDFPLAVHCVTPPLAAHQSHNAVRWMGEATSSCMARRGQGQQKAGRVRRRLICPRPPSALPPLFNTSGGSNCRSQRGVISPGLLPQQVADLSHLPGLPAPTDTPTQPLRRRRGESSFDIDNLVMPLGLAGLGARVQKLQYKEIITPSWRELDSVWGVSEKHVGSVGRCVNHSDAPHQSSGEGLEHNGEVEDLSDAVFLKRHAIWESRERSRWGSWARRRHRGRSSSSYGDGRSCRGSEQASYSPETRQGKSSPCSPFCSAADDPFYQMEDEQQSVQPWERRSFPLLEEELRWLQDDEEAELEDDACTASGRSQSTDSGISVGSLELSPRTPQPHQLQSGGHKPAASTTQDSDSALPSLTPPSPSSLPSASTHQTPSNHRVNRVSASLL</sequence>
<evidence type="ECO:0000256" key="1">
    <source>
        <dbReference type="SAM" id="MobiDB-lite"/>
    </source>
</evidence>
<dbReference type="GO" id="GO:0044545">
    <property type="term" value="C:NSL complex"/>
    <property type="evidence" value="ECO:0007669"/>
    <property type="project" value="TreeGrafter"/>
</dbReference>
<comment type="caution">
    <text evidence="3">The sequence shown here is derived from an EMBL/GenBank/DDBJ whole genome shotgun (WGS) entry which is preliminary data.</text>
</comment>
<feature type="region of interest" description="Disordered" evidence="1">
    <location>
        <begin position="793"/>
        <end position="812"/>
    </location>
</feature>
<dbReference type="Proteomes" id="UP000327468">
    <property type="component" value="Chromosome 23"/>
</dbReference>
<evidence type="ECO:0000313" key="3">
    <source>
        <dbReference type="EMBL" id="KAB5531136.1"/>
    </source>
</evidence>
<feature type="compositionally biased region" description="Polar residues" evidence="1">
    <location>
        <begin position="997"/>
        <end position="1013"/>
    </location>
</feature>